<reference evidence="1" key="2">
    <citation type="submission" date="2020-06" db="EMBL/GenBank/DDBJ databases">
        <title>Helianthus annuus Genome sequencing and assembly Release 2.</title>
        <authorList>
            <person name="Gouzy J."/>
            <person name="Langlade N."/>
            <person name="Munos S."/>
        </authorList>
    </citation>
    <scope>NUCLEOTIDE SEQUENCE</scope>
    <source>
        <tissue evidence="1">Leaves</tissue>
    </source>
</reference>
<dbReference type="Gramene" id="mRNA:HanXRQr2_Chr05g0204171">
    <property type="protein sequence ID" value="CDS:HanXRQr2_Chr05g0204171.1"/>
    <property type="gene ID" value="HanXRQr2_Chr05g0204171"/>
</dbReference>
<dbReference type="EMBL" id="MNCJ02000320">
    <property type="protein sequence ID" value="KAF5805031.1"/>
    <property type="molecule type" value="Genomic_DNA"/>
</dbReference>
<accession>A0A9K3IXS6</accession>
<keyword evidence="2" id="KW-1185">Reference proteome</keyword>
<gene>
    <name evidence="1" type="ORF">HanXRQr2_Chr05g0204171</name>
</gene>
<comment type="caution">
    <text evidence="1">The sequence shown here is derived from an EMBL/GenBank/DDBJ whole genome shotgun (WGS) entry which is preliminary data.</text>
</comment>
<protein>
    <submittedName>
        <fullName evidence="1">Uncharacterized protein</fullName>
    </submittedName>
</protein>
<organism evidence="1 2">
    <name type="scientific">Helianthus annuus</name>
    <name type="common">Common sunflower</name>
    <dbReference type="NCBI Taxonomy" id="4232"/>
    <lineage>
        <taxon>Eukaryota</taxon>
        <taxon>Viridiplantae</taxon>
        <taxon>Streptophyta</taxon>
        <taxon>Embryophyta</taxon>
        <taxon>Tracheophyta</taxon>
        <taxon>Spermatophyta</taxon>
        <taxon>Magnoliopsida</taxon>
        <taxon>eudicotyledons</taxon>
        <taxon>Gunneridae</taxon>
        <taxon>Pentapetalae</taxon>
        <taxon>asterids</taxon>
        <taxon>campanulids</taxon>
        <taxon>Asterales</taxon>
        <taxon>Asteraceae</taxon>
        <taxon>Asteroideae</taxon>
        <taxon>Heliantheae alliance</taxon>
        <taxon>Heliantheae</taxon>
        <taxon>Helianthus</taxon>
    </lineage>
</organism>
<dbReference type="Proteomes" id="UP000215914">
    <property type="component" value="Unassembled WGS sequence"/>
</dbReference>
<evidence type="ECO:0000313" key="1">
    <source>
        <dbReference type="EMBL" id="KAF5805031.1"/>
    </source>
</evidence>
<evidence type="ECO:0000313" key="2">
    <source>
        <dbReference type="Proteomes" id="UP000215914"/>
    </source>
</evidence>
<sequence>MCDDRFYYKIPMFCDKGVGRLPPVKFSYEITLQASSNRRVVLLTVLWCI</sequence>
<proteinExistence type="predicted"/>
<reference evidence="1" key="1">
    <citation type="journal article" date="2017" name="Nature">
        <title>The sunflower genome provides insights into oil metabolism, flowering and Asterid evolution.</title>
        <authorList>
            <person name="Badouin H."/>
            <person name="Gouzy J."/>
            <person name="Grassa C.J."/>
            <person name="Murat F."/>
            <person name="Staton S.E."/>
            <person name="Cottret L."/>
            <person name="Lelandais-Briere C."/>
            <person name="Owens G.L."/>
            <person name="Carrere S."/>
            <person name="Mayjonade B."/>
            <person name="Legrand L."/>
            <person name="Gill N."/>
            <person name="Kane N.C."/>
            <person name="Bowers J.E."/>
            <person name="Hubner S."/>
            <person name="Bellec A."/>
            <person name="Berard A."/>
            <person name="Berges H."/>
            <person name="Blanchet N."/>
            <person name="Boniface M.C."/>
            <person name="Brunel D."/>
            <person name="Catrice O."/>
            <person name="Chaidir N."/>
            <person name="Claudel C."/>
            <person name="Donnadieu C."/>
            <person name="Faraut T."/>
            <person name="Fievet G."/>
            <person name="Helmstetter N."/>
            <person name="King M."/>
            <person name="Knapp S.J."/>
            <person name="Lai Z."/>
            <person name="Le Paslier M.C."/>
            <person name="Lippi Y."/>
            <person name="Lorenzon L."/>
            <person name="Mandel J.R."/>
            <person name="Marage G."/>
            <person name="Marchand G."/>
            <person name="Marquand E."/>
            <person name="Bret-Mestries E."/>
            <person name="Morien E."/>
            <person name="Nambeesan S."/>
            <person name="Nguyen T."/>
            <person name="Pegot-Espagnet P."/>
            <person name="Pouilly N."/>
            <person name="Raftis F."/>
            <person name="Sallet E."/>
            <person name="Schiex T."/>
            <person name="Thomas J."/>
            <person name="Vandecasteele C."/>
            <person name="Vares D."/>
            <person name="Vear F."/>
            <person name="Vautrin S."/>
            <person name="Crespi M."/>
            <person name="Mangin B."/>
            <person name="Burke J.M."/>
            <person name="Salse J."/>
            <person name="Munos S."/>
            <person name="Vincourt P."/>
            <person name="Rieseberg L.H."/>
            <person name="Langlade N.B."/>
        </authorList>
    </citation>
    <scope>NUCLEOTIDE SEQUENCE</scope>
    <source>
        <tissue evidence="1">Leaves</tissue>
    </source>
</reference>
<dbReference type="AlphaFoldDB" id="A0A9K3IXS6"/>
<name>A0A9K3IXS6_HELAN</name>